<proteinExistence type="predicted"/>
<keyword evidence="2" id="KW-1185">Reference proteome</keyword>
<evidence type="ECO:0000313" key="2">
    <source>
        <dbReference type="Proteomes" id="UP001180489"/>
    </source>
</evidence>
<dbReference type="RefSeq" id="WP_311638171.1">
    <property type="nucleotide sequence ID" value="NZ_JAVRFF010000276.1"/>
</dbReference>
<comment type="caution">
    <text evidence="1">The sequence shown here is derived from an EMBL/GenBank/DDBJ whole genome shotgun (WGS) entry which is preliminary data.</text>
</comment>
<accession>A0ABU2UZS7</accession>
<sequence>VKAAIAQAQYEPFTELRLLEEDSSEYRTAVNRMARRLVDIANTVAGRADERLDLVPTASSYQPEDDDAPGLIEAMNAVEGLLPQWLETINAFQGLLERIGEVTTQHTPKMQEASAKGTAAAIVQADRYAKEIQPVAQEFKDVGIQYVDQALQMS</sequence>
<reference evidence="1" key="1">
    <citation type="submission" date="2024-05" db="EMBL/GenBank/DDBJ databases">
        <title>30 novel species of actinomycetes from the DSMZ collection.</title>
        <authorList>
            <person name="Nouioui I."/>
        </authorList>
    </citation>
    <scope>NUCLEOTIDE SEQUENCE</scope>
    <source>
        <strain evidence="1">DSM 41014</strain>
    </source>
</reference>
<dbReference type="Proteomes" id="UP001180489">
    <property type="component" value="Unassembled WGS sequence"/>
</dbReference>
<name>A0ABU2UZS7_9ACTN</name>
<evidence type="ECO:0000313" key="1">
    <source>
        <dbReference type="EMBL" id="MDT0478257.1"/>
    </source>
</evidence>
<organism evidence="1 2">
    <name type="scientific">Streptomyces hintoniae</name>
    <dbReference type="NCBI Taxonomy" id="3075521"/>
    <lineage>
        <taxon>Bacteria</taxon>
        <taxon>Bacillati</taxon>
        <taxon>Actinomycetota</taxon>
        <taxon>Actinomycetes</taxon>
        <taxon>Kitasatosporales</taxon>
        <taxon>Streptomycetaceae</taxon>
        <taxon>Streptomyces</taxon>
    </lineage>
</organism>
<protein>
    <submittedName>
        <fullName evidence="1">Uncharacterized protein</fullName>
    </submittedName>
</protein>
<gene>
    <name evidence="1" type="ORF">RM863_39740</name>
</gene>
<feature type="non-terminal residue" evidence="1">
    <location>
        <position position="1"/>
    </location>
</feature>
<dbReference type="EMBL" id="JAVRFF010000276">
    <property type="protein sequence ID" value="MDT0478257.1"/>
    <property type="molecule type" value="Genomic_DNA"/>
</dbReference>
<feature type="non-terminal residue" evidence="1">
    <location>
        <position position="154"/>
    </location>
</feature>